<dbReference type="KEGG" id="phe:Phep_1502"/>
<dbReference type="InterPro" id="IPR014327">
    <property type="entry name" value="RNA_pol_sigma70_bacteroid"/>
</dbReference>
<organism evidence="7 8">
    <name type="scientific">Pedobacter heparinus (strain ATCC 13125 / DSM 2366 / CIP 104194 / JCM 7457 / NBRC 12017 / NCIMB 9290 / NRRL B-14731 / HIM 762-3)</name>
    <dbReference type="NCBI Taxonomy" id="485917"/>
    <lineage>
        <taxon>Bacteria</taxon>
        <taxon>Pseudomonadati</taxon>
        <taxon>Bacteroidota</taxon>
        <taxon>Sphingobacteriia</taxon>
        <taxon>Sphingobacteriales</taxon>
        <taxon>Sphingobacteriaceae</taxon>
        <taxon>Pedobacter</taxon>
    </lineage>
</organism>
<keyword evidence="3" id="KW-0731">Sigma factor</keyword>
<comment type="similarity">
    <text evidence="1">Belongs to the sigma-70 factor family. ECF subfamily.</text>
</comment>
<gene>
    <name evidence="7" type="ordered locus">Phep_1502</name>
</gene>
<dbReference type="RefSeq" id="WP_015807331.1">
    <property type="nucleotide sequence ID" value="NC_013061.1"/>
</dbReference>
<protein>
    <submittedName>
        <fullName evidence="7">RNA polymerase sigma-70 factor</fullName>
    </submittedName>
</protein>
<evidence type="ECO:0000313" key="7">
    <source>
        <dbReference type="EMBL" id="ACU03716.1"/>
    </source>
</evidence>
<dbReference type="NCBIfam" id="TIGR02937">
    <property type="entry name" value="sigma70-ECF"/>
    <property type="match status" value="1"/>
</dbReference>
<dbReference type="GO" id="GO:0003677">
    <property type="term" value="F:DNA binding"/>
    <property type="evidence" value="ECO:0007669"/>
    <property type="project" value="InterPro"/>
</dbReference>
<dbReference type="OrthoDB" id="659569at2"/>
<evidence type="ECO:0000256" key="2">
    <source>
        <dbReference type="ARBA" id="ARBA00023015"/>
    </source>
</evidence>
<dbReference type="Proteomes" id="UP000000852">
    <property type="component" value="Chromosome"/>
</dbReference>
<keyword evidence="8" id="KW-1185">Reference proteome</keyword>
<reference evidence="7 8" key="1">
    <citation type="journal article" date="2009" name="Stand. Genomic Sci.">
        <title>Complete genome sequence of Pedobacter heparinus type strain (HIM 762-3).</title>
        <authorList>
            <person name="Han C."/>
            <person name="Spring S."/>
            <person name="Lapidus A."/>
            <person name="Del Rio T.G."/>
            <person name="Tice H."/>
            <person name="Copeland A."/>
            <person name="Cheng J.F."/>
            <person name="Lucas S."/>
            <person name="Chen F."/>
            <person name="Nolan M."/>
            <person name="Bruce D."/>
            <person name="Goodwin L."/>
            <person name="Pitluck S."/>
            <person name="Ivanova N."/>
            <person name="Mavromatis K."/>
            <person name="Mikhailova N."/>
            <person name="Pati A."/>
            <person name="Chen A."/>
            <person name="Palaniappan K."/>
            <person name="Land M."/>
            <person name="Hauser L."/>
            <person name="Chang Y.J."/>
            <person name="Jeffries C.C."/>
            <person name="Saunders E."/>
            <person name="Chertkov O."/>
            <person name="Brettin T."/>
            <person name="Goker M."/>
            <person name="Rohde M."/>
            <person name="Bristow J."/>
            <person name="Eisen J.A."/>
            <person name="Markowitz V."/>
            <person name="Hugenholtz P."/>
            <person name="Kyrpides N.C."/>
            <person name="Klenk H.P."/>
            <person name="Detter J.C."/>
        </authorList>
    </citation>
    <scope>NUCLEOTIDE SEQUENCE [LARGE SCALE GENOMIC DNA]</scope>
    <source>
        <strain evidence="8">ATCC 13125 / DSM 2366 / CIP 104194 / JCM 7457 / NBRC 12017 / NCIMB 9290 / NRRL B-14731 / HIM 762-3</strain>
    </source>
</reference>
<evidence type="ECO:0000256" key="4">
    <source>
        <dbReference type="ARBA" id="ARBA00023163"/>
    </source>
</evidence>
<dbReference type="AlphaFoldDB" id="C6XTT0"/>
<dbReference type="InterPro" id="IPR039425">
    <property type="entry name" value="RNA_pol_sigma-70-like"/>
</dbReference>
<dbReference type="GO" id="GO:0016987">
    <property type="term" value="F:sigma factor activity"/>
    <property type="evidence" value="ECO:0007669"/>
    <property type="project" value="UniProtKB-KW"/>
</dbReference>
<dbReference type="GO" id="GO:0006352">
    <property type="term" value="P:DNA-templated transcription initiation"/>
    <property type="evidence" value="ECO:0007669"/>
    <property type="project" value="InterPro"/>
</dbReference>
<keyword evidence="2" id="KW-0805">Transcription regulation</keyword>
<dbReference type="SUPFAM" id="SSF88946">
    <property type="entry name" value="Sigma2 domain of RNA polymerase sigma factors"/>
    <property type="match status" value="1"/>
</dbReference>
<dbReference type="InterPro" id="IPR013325">
    <property type="entry name" value="RNA_pol_sigma_r2"/>
</dbReference>
<dbReference type="EMBL" id="CP001681">
    <property type="protein sequence ID" value="ACU03716.1"/>
    <property type="molecule type" value="Genomic_DNA"/>
</dbReference>
<dbReference type="PANTHER" id="PTHR43133">
    <property type="entry name" value="RNA POLYMERASE ECF-TYPE SIGMA FACTO"/>
    <property type="match status" value="1"/>
</dbReference>
<dbReference type="Gene3D" id="1.10.1740.10">
    <property type="match status" value="1"/>
</dbReference>
<dbReference type="InterPro" id="IPR013249">
    <property type="entry name" value="RNA_pol_sigma70_r4_t2"/>
</dbReference>
<feature type="domain" description="RNA polymerase sigma-70 region 2" evidence="5">
    <location>
        <begin position="27"/>
        <end position="93"/>
    </location>
</feature>
<name>C6XTT0_PEDHD</name>
<dbReference type="Gene3D" id="1.10.10.10">
    <property type="entry name" value="Winged helix-like DNA-binding domain superfamily/Winged helix DNA-binding domain"/>
    <property type="match status" value="1"/>
</dbReference>
<evidence type="ECO:0000313" key="8">
    <source>
        <dbReference type="Proteomes" id="UP000000852"/>
    </source>
</evidence>
<dbReference type="eggNOG" id="COG1595">
    <property type="taxonomic scope" value="Bacteria"/>
</dbReference>
<dbReference type="Pfam" id="PF08281">
    <property type="entry name" value="Sigma70_r4_2"/>
    <property type="match status" value="1"/>
</dbReference>
<dbReference type="STRING" id="485917.Phep_1502"/>
<evidence type="ECO:0000256" key="3">
    <source>
        <dbReference type="ARBA" id="ARBA00023082"/>
    </source>
</evidence>
<dbReference type="SUPFAM" id="SSF88659">
    <property type="entry name" value="Sigma3 and sigma4 domains of RNA polymerase sigma factors"/>
    <property type="match status" value="1"/>
</dbReference>
<dbReference type="HOGENOM" id="CLU_047691_4_1_10"/>
<feature type="domain" description="RNA polymerase sigma factor 70 region 4 type 2" evidence="6">
    <location>
        <begin position="125"/>
        <end position="174"/>
    </location>
</feature>
<proteinExistence type="inferred from homology"/>
<accession>C6XTT0</accession>
<evidence type="ECO:0000259" key="5">
    <source>
        <dbReference type="Pfam" id="PF04542"/>
    </source>
</evidence>
<dbReference type="NCBIfam" id="TIGR02985">
    <property type="entry name" value="Sig70_bacteroi1"/>
    <property type="match status" value="1"/>
</dbReference>
<dbReference type="Pfam" id="PF04542">
    <property type="entry name" value="Sigma70_r2"/>
    <property type="match status" value="1"/>
</dbReference>
<dbReference type="PANTHER" id="PTHR43133:SF46">
    <property type="entry name" value="RNA POLYMERASE SIGMA-70 FACTOR ECF SUBFAMILY"/>
    <property type="match status" value="1"/>
</dbReference>
<evidence type="ECO:0000256" key="1">
    <source>
        <dbReference type="ARBA" id="ARBA00010641"/>
    </source>
</evidence>
<dbReference type="InterPro" id="IPR013324">
    <property type="entry name" value="RNA_pol_sigma_r3/r4-like"/>
</dbReference>
<dbReference type="InterPro" id="IPR014284">
    <property type="entry name" value="RNA_pol_sigma-70_dom"/>
</dbReference>
<evidence type="ECO:0000259" key="6">
    <source>
        <dbReference type="Pfam" id="PF08281"/>
    </source>
</evidence>
<keyword evidence="4" id="KW-0804">Transcription</keyword>
<sequence length="193" mass="22741">MNLYRNLSDHELVELLKSADDAAYEEIYKRYWALLFRHACKILHNEDEAKDVVQDLFTALWTKRREINLNSSLSSYLYSAIRYKIFDLIDKHKVRSRYLASLESFIQEGQYSSEDAIREKQLAVLIEKEIAGLPEKMREVFELSRKSNLSHKEIAKKMGISDQTVKKQIYNAIKILRPKFGLFLIILRFFSAN</sequence>
<dbReference type="InterPro" id="IPR007627">
    <property type="entry name" value="RNA_pol_sigma70_r2"/>
</dbReference>
<dbReference type="InterPro" id="IPR036388">
    <property type="entry name" value="WH-like_DNA-bd_sf"/>
</dbReference>
<dbReference type="CDD" id="cd06171">
    <property type="entry name" value="Sigma70_r4"/>
    <property type="match status" value="1"/>
</dbReference>